<dbReference type="Proteomes" id="UP000814033">
    <property type="component" value="Unassembled WGS sequence"/>
</dbReference>
<gene>
    <name evidence="1" type="ORF">FA95DRAFT_1551909</name>
</gene>
<dbReference type="EMBL" id="MU275838">
    <property type="protein sequence ID" value="KAI0054104.1"/>
    <property type="molecule type" value="Genomic_DNA"/>
</dbReference>
<evidence type="ECO:0000313" key="1">
    <source>
        <dbReference type="EMBL" id="KAI0054104.1"/>
    </source>
</evidence>
<proteinExistence type="predicted"/>
<reference evidence="1" key="2">
    <citation type="journal article" date="2022" name="New Phytol.">
        <title>Evolutionary transition to the ectomycorrhizal habit in the genomes of a hyperdiverse lineage of mushroom-forming fungi.</title>
        <authorList>
            <person name="Looney B."/>
            <person name="Miyauchi S."/>
            <person name="Morin E."/>
            <person name="Drula E."/>
            <person name="Courty P.E."/>
            <person name="Kohler A."/>
            <person name="Kuo A."/>
            <person name="LaButti K."/>
            <person name="Pangilinan J."/>
            <person name="Lipzen A."/>
            <person name="Riley R."/>
            <person name="Andreopoulos W."/>
            <person name="He G."/>
            <person name="Johnson J."/>
            <person name="Nolan M."/>
            <person name="Tritt A."/>
            <person name="Barry K.W."/>
            <person name="Grigoriev I.V."/>
            <person name="Nagy L.G."/>
            <person name="Hibbett D."/>
            <person name="Henrissat B."/>
            <person name="Matheny P.B."/>
            <person name="Labbe J."/>
            <person name="Martin F.M."/>
        </authorList>
    </citation>
    <scope>NUCLEOTIDE SEQUENCE</scope>
    <source>
        <strain evidence="1">FP105234-sp</strain>
    </source>
</reference>
<keyword evidence="2" id="KW-1185">Reference proteome</keyword>
<comment type="caution">
    <text evidence="1">The sequence shown here is derived from an EMBL/GenBank/DDBJ whole genome shotgun (WGS) entry which is preliminary data.</text>
</comment>
<reference evidence="1" key="1">
    <citation type="submission" date="2021-02" db="EMBL/GenBank/DDBJ databases">
        <authorList>
            <consortium name="DOE Joint Genome Institute"/>
            <person name="Ahrendt S."/>
            <person name="Looney B.P."/>
            <person name="Miyauchi S."/>
            <person name="Morin E."/>
            <person name="Drula E."/>
            <person name="Courty P.E."/>
            <person name="Chicoki N."/>
            <person name="Fauchery L."/>
            <person name="Kohler A."/>
            <person name="Kuo A."/>
            <person name="Labutti K."/>
            <person name="Pangilinan J."/>
            <person name="Lipzen A."/>
            <person name="Riley R."/>
            <person name="Andreopoulos W."/>
            <person name="He G."/>
            <person name="Johnson J."/>
            <person name="Barry K.W."/>
            <person name="Grigoriev I.V."/>
            <person name="Nagy L."/>
            <person name="Hibbett D."/>
            <person name="Henrissat B."/>
            <person name="Matheny P.B."/>
            <person name="Labbe J."/>
            <person name="Martin F."/>
        </authorList>
    </citation>
    <scope>NUCLEOTIDE SEQUENCE</scope>
    <source>
        <strain evidence="1">FP105234-sp</strain>
    </source>
</reference>
<protein>
    <submittedName>
        <fullName evidence="1">Uncharacterized protein</fullName>
    </submittedName>
</protein>
<organism evidence="1 2">
    <name type="scientific">Auriscalpium vulgare</name>
    <dbReference type="NCBI Taxonomy" id="40419"/>
    <lineage>
        <taxon>Eukaryota</taxon>
        <taxon>Fungi</taxon>
        <taxon>Dikarya</taxon>
        <taxon>Basidiomycota</taxon>
        <taxon>Agaricomycotina</taxon>
        <taxon>Agaricomycetes</taxon>
        <taxon>Russulales</taxon>
        <taxon>Auriscalpiaceae</taxon>
        <taxon>Auriscalpium</taxon>
    </lineage>
</organism>
<evidence type="ECO:0000313" key="2">
    <source>
        <dbReference type="Proteomes" id="UP000814033"/>
    </source>
</evidence>
<accession>A0ACB8SCR1</accession>
<name>A0ACB8SCR1_9AGAM</name>
<sequence length="519" mass="58704">MPRNKSPPKQLRQQDLFGFFAQPSSSSSPLKAPPALKASPAKRKRGSRAKVIEISDDEEPDSDVEGIRFEPRKVPALLSENEDEDQSPRRPKGKRRRVAESRTVSPPAASVIDLDTDNEEPVAPSKRWKGKGVTRRRRVDNSGSDTDELPKARKLMKGVRPPTPEDIEEVDQTHILDTRMRSRDKKSAFQKNLDKLKRKKQGKTPLSSSEEDEEDEGEFEDVVPFAGARPDGGLRDEDEDPGNAEDGFIVDDDDAVPELPSAFSMSTHQDFSHHFKIVCQLFVHLAVTPERDRRTFMKDTLTDNEYFSVPLQVARRKLSGVRDSLASSVWRADYRKSLLQYPKLTLTSLAFAVPHCDACHLGGRLSTLVGHLSGSPYDAMSFQPINRKSATHESDDDEGENSDDTSNRSHREFNLGRFCAARTQMFHRLAHWEYDLYYTLLAEVDQLRQPLGPGKRSFVRVAFAKGLQPPEDLSDADGIMDWLDERGRIHDEWQKVRDLMQRASNLEATKEDDIDLDVS</sequence>